<dbReference type="PROSITE" id="PS51000">
    <property type="entry name" value="HTH_DEOR_2"/>
    <property type="match status" value="1"/>
</dbReference>
<dbReference type="InterPro" id="IPR001034">
    <property type="entry name" value="DeoR_HTH"/>
</dbReference>
<dbReference type="InterPro" id="IPR037171">
    <property type="entry name" value="NagB/RpiA_transferase-like"/>
</dbReference>
<keyword evidence="2" id="KW-0238">DNA-binding</keyword>
<evidence type="ECO:0000313" key="6">
    <source>
        <dbReference type="Proteomes" id="UP000273811"/>
    </source>
</evidence>
<dbReference type="Gene3D" id="1.10.10.10">
    <property type="entry name" value="Winged helix-like DNA-binding domain superfamily/Winged helix DNA-binding domain"/>
    <property type="match status" value="1"/>
</dbReference>
<keyword evidence="1" id="KW-0805">Transcription regulation</keyword>
<dbReference type="InterPro" id="IPR014036">
    <property type="entry name" value="DeoR-like_C"/>
</dbReference>
<dbReference type="PROSITE" id="PS00894">
    <property type="entry name" value="HTH_DEOR_1"/>
    <property type="match status" value="1"/>
</dbReference>
<dbReference type="GO" id="GO:0003700">
    <property type="term" value="F:DNA-binding transcription factor activity"/>
    <property type="evidence" value="ECO:0007669"/>
    <property type="project" value="InterPro"/>
</dbReference>
<dbReference type="SUPFAM" id="SSF100950">
    <property type="entry name" value="NagB/RpiA/CoA transferase-like"/>
    <property type="match status" value="1"/>
</dbReference>
<dbReference type="RefSeq" id="WP_120074788.1">
    <property type="nucleotide sequence ID" value="NZ_CP126113.1"/>
</dbReference>
<dbReference type="SMART" id="SM01134">
    <property type="entry name" value="DeoRC"/>
    <property type="match status" value="1"/>
</dbReference>
<feature type="domain" description="HTH deoR-type" evidence="4">
    <location>
        <begin position="3"/>
        <end position="58"/>
    </location>
</feature>
<keyword evidence="6" id="KW-1185">Reference proteome</keyword>
<dbReference type="AlphaFoldDB" id="A0A443IMH1"/>
<dbReference type="Pfam" id="PF08220">
    <property type="entry name" value="HTH_DeoR"/>
    <property type="match status" value="1"/>
</dbReference>
<dbReference type="GO" id="GO:0003677">
    <property type="term" value="F:DNA binding"/>
    <property type="evidence" value="ECO:0007669"/>
    <property type="project" value="UniProtKB-KW"/>
</dbReference>
<dbReference type="Gene3D" id="3.40.50.1360">
    <property type="match status" value="1"/>
</dbReference>
<dbReference type="PRINTS" id="PR00037">
    <property type="entry name" value="HTHLACR"/>
</dbReference>
<evidence type="ECO:0000313" key="5">
    <source>
        <dbReference type="EMBL" id="RWR06531.1"/>
    </source>
</evidence>
<dbReference type="SUPFAM" id="SSF46785">
    <property type="entry name" value="Winged helix' DNA-binding domain"/>
    <property type="match status" value="1"/>
</dbReference>
<dbReference type="InterPro" id="IPR018356">
    <property type="entry name" value="Tscrpt_reg_HTH_DeoR_CS"/>
</dbReference>
<evidence type="ECO:0000256" key="2">
    <source>
        <dbReference type="ARBA" id="ARBA00023125"/>
    </source>
</evidence>
<proteinExistence type="predicted"/>
<evidence type="ECO:0000259" key="4">
    <source>
        <dbReference type="PROSITE" id="PS51000"/>
    </source>
</evidence>
<keyword evidence="3" id="KW-0804">Transcription</keyword>
<dbReference type="OrthoDB" id="9798651at2"/>
<dbReference type="Pfam" id="PF00455">
    <property type="entry name" value="DeoRC"/>
    <property type="match status" value="1"/>
</dbReference>
<dbReference type="SMART" id="SM00420">
    <property type="entry name" value="HTH_DEOR"/>
    <property type="match status" value="1"/>
</dbReference>
<accession>A0A443IMH1</accession>
<dbReference type="InterPro" id="IPR036388">
    <property type="entry name" value="WH-like_DNA-bd_sf"/>
</dbReference>
<evidence type="ECO:0000256" key="3">
    <source>
        <dbReference type="ARBA" id="ARBA00023163"/>
    </source>
</evidence>
<organism evidence="5 6">
    <name type="scientific">Siminovitchia fortis</name>
    <dbReference type="NCBI Taxonomy" id="254758"/>
    <lineage>
        <taxon>Bacteria</taxon>
        <taxon>Bacillati</taxon>
        <taxon>Bacillota</taxon>
        <taxon>Bacilli</taxon>
        <taxon>Bacillales</taxon>
        <taxon>Bacillaceae</taxon>
        <taxon>Siminovitchia</taxon>
    </lineage>
</organism>
<dbReference type="PANTHER" id="PTHR30363:SF46">
    <property type="entry name" value="LYSR FAMILY TRANSCRIPTIONAL REGULATOR"/>
    <property type="match status" value="1"/>
</dbReference>
<evidence type="ECO:0000256" key="1">
    <source>
        <dbReference type="ARBA" id="ARBA00023015"/>
    </source>
</evidence>
<dbReference type="InterPro" id="IPR050313">
    <property type="entry name" value="Carb_Metab_HTH_regulators"/>
</dbReference>
<dbReference type="Proteomes" id="UP000273811">
    <property type="component" value="Unassembled WGS sequence"/>
</dbReference>
<dbReference type="InterPro" id="IPR036390">
    <property type="entry name" value="WH_DNA-bd_sf"/>
</dbReference>
<name>A0A443IMH1_9BACI</name>
<gene>
    <name evidence="5" type="ORF">D4N35_014125</name>
</gene>
<dbReference type="EMBL" id="QYTU02000035">
    <property type="protein sequence ID" value="RWR06531.1"/>
    <property type="molecule type" value="Genomic_DNA"/>
</dbReference>
<protein>
    <submittedName>
        <fullName evidence="5">DeoR/GlpR transcriptional regulator</fullName>
    </submittedName>
</protein>
<reference evidence="5" key="1">
    <citation type="submission" date="2018-12" db="EMBL/GenBank/DDBJ databases">
        <authorList>
            <person name="Sun L."/>
            <person name="Chen Z."/>
        </authorList>
    </citation>
    <scope>NUCLEOTIDE SEQUENCE [LARGE SCALE GENOMIC DNA]</scope>
    <source>
        <strain evidence="5">DSM 16012</strain>
    </source>
</reference>
<dbReference type="PANTHER" id="PTHR30363">
    <property type="entry name" value="HTH-TYPE TRANSCRIPTIONAL REGULATOR SRLR-RELATED"/>
    <property type="match status" value="1"/>
</dbReference>
<comment type="caution">
    <text evidence="5">The sequence shown here is derived from an EMBL/GenBank/DDBJ whole genome shotgun (WGS) entry which is preliminary data.</text>
</comment>
<sequence length="256" mass="28370">MLPLERRNWIESQILANGKVEIEDLSNELNVSSMTIRRDLAELERLGKAIRTHGGAISPDSLIREVPYSAKESRNINQKKVIAQNALQLIPKNANIILDSGTTTLELAKLLKSRNDITVITNDIKIAVELMDSELKVIVAGGELQTNVGALSGWPTQEFFKKIHVDLFFMGVHAIDLKAGITSPSFEKSLIKKLMLDSAAVTWALIDSSKFNKKSFSTVCPITSLEGIITDDGLDLDIREEYEEYVAINYCGGEHN</sequence>